<evidence type="ECO:0000313" key="4">
    <source>
        <dbReference type="EMBL" id="MBB6049943.1"/>
    </source>
</evidence>
<evidence type="ECO:0000313" key="5">
    <source>
        <dbReference type="Proteomes" id="UP000520814"/>
    </source>
</evidence>
<dbReference type="EMBL" id="JACHGW010000002">
    <property type="protein sequence ID" value="MBB6049943.1"/>
    <property type="molecule type" value="Genomic_DNA"/>
</dbReference>
<keyword evidence="2" id="KW-0732">Signal</keyword>
<dbReference type="SMART" id="SM00564">
    <property type="entry name" value="PQQ"/>
    <property type="match status" value="2"/>
</dbReference>
<dbReference type="RefSeq" id="WP_184193964.1">
    <property type="nucleotide sequence ID" value="NZ_JACHGW010000002.1"/>
</dbReference>
<dbReference type="InterPro" id="IPR002372">
    <property type="entry name" value="PQQ_rpt_dom"/>
</dbReference>
<proteinExistence type="predicted"/>
<accession>A0A7W9SPV3</accession>
<dbReference type="InterPro" id="IPR015943">
    <property type="entry name" value="WD40/YVTN_repeat-like_dom_sf"/>
</dbReference>
<organism evidence="4 5">
    <name type="scientific">Armatimonas rosea</name>
    <dbReference type="NCBI Taxonomy" id="685828"/>
    <lineage>
        <taxon>Bacteria</taxon>
        <taxon>Bacillati</taxon>
        <taxon>Armatimonadota</taxon>
        <taxon>Armatimonadia</taxon>
        <taxon>Armatimonadales</taxon>
        <taxon>Armatimonadaceae</taxon>
        <taxon>Armatimonas</taxon>
    </lineage>
</organism>
<dbReference type="Gene3D" id="2.130.10.10">
    <property type="entry name" value="YVTN repeat-like/Quinoprotein amine dehydrogenase"/>
    <property type="match status" value="1"/>
</dbReference>
<name>A0A7W9SPV3_ARMRO</name>
<evidence type="ECO:0000256" key="2">
    <source>
        <dbReference type="SAM" id="SignalP"/>
    </source>
</evidence>
<feature type="region of interest" description="Disordered" evidence="1">
    <location>
        <begin position="663"/>
        <end position="682"/>
    </location>
</feature>
<dbReference type="InterPro" id="IPR018391">
    <property type="entry name" value="PQQ_b-propeller_rpt"/>
</dbReference>
<evidence type="ECO:0000256" key="1">
    <source>
        <dbReference type="SAM" id="MobiDB-lite"/>
    </source>
</evidence>
<dbReference type="PANTHER" id="PTHR34512:SF30">
    <property type="entry name" value="OUTER MEMBRANE PROTEIN ASSEMBLY FACTOR BAMB"/>
    <property type="match status" value="1"/>
</dbReference>
<sequence length="822" mass="91535">MRFWPILVGVLLLFGTRPAGAQSLAAPPYVRQWSWFSRGGAEVFAVEKSRVYYTSRSGVGALELATGKLLWGSLLGKWVQAALLHQETLFALAPNENPCALYAVHASTGKSRLLVSFPHRATTLAHDANSLYVLDEHGKLWAVSPLTGKVLWSTALVAKSGRRSFSANLLCTKDSLYVGLSDVGEIGLDSKTGKVRWSRKAEYAHLYPALPYGDTVITRFAGLQRTDIRTGKIVWKKTLEAWNFALIDDVLILQTLSAFQGYQASTCVPLWHYPTTPREFSLEQGLSLGKSVLLHERTEENPVAALLTSTGKELWKEPTPFTGTPVYAESGRVITDDGFCIRGYTRGTPPSLPATEPEKKALAERLASHFEQIDNRERKLLERLKPYTFPPFLAHYLDWARRYDAKRDSAESQAYYSLIMDARPYLLSLCEKENTEAMVAGWKSLGAKSSWRRELESVLQEKGDPAGYVPILVASLKTQPQTRHDDSAALSAVAHSSHSEAVAFLIEALRDPKAPPDWRREAFRHLAGTGGVAGAAAVREARAKRVPRKPWYERLELSKLEPEELVATKKDTKGRTWLLFHSAILGNRNDLFLVEKRKAGTWGTPLFTGIATEDRDRPSASRRFSGIPTRSKFVKTEWIKRLPDDPTLRRDSDGDGLTDLVEQRLGLSPKNADTDGDGLRDGVDPCPNVAPRPLDDTEKILAACVEAYFFAFHWDTPSLFSLYGVTPFELYGSSGVALWHASGEMNPLFSVYEGGVNLINFYAPGEESKQKRERVAYSADRQSARVMISRYAGGLDGDTSEVFLKKIEGEWFVVDFQLRLVS</sequence>
<dbReference type="Pfam" id="PF13360">
    <property type="entry name" value="PQQ_2"/>
    <property type="match status" value="2"/>
</dbReference>
<feature type="domain" description="Pyrrolo-quinoline quinone repeat" evidence="3">
    <location>
        <begin position="57"/>
        <end position="200"/>
    </location>
</feature>
<feature type="signal peptide" evidence="2">
    <location>
        <begin position="1"/>
        <end position="21"/>
    </location>
</feature>
<reference evidence="4 5" key="1">
    <citation type="submission" date="2020-08" db="EMBL/GenBank/DDBJ databases">
        <title>Genomic Encyclopedia of Type Strains, Phase IV (KMG-IV): sequencing the most valuable type-strain genomes for metagenomic binning, comparative biology and taxonomic classification.</title>
        <authorList>
            <person name="Goeker M."/>
        </authorList>
    </citation>
    <scope>NUCLEOTIDE SEQUENCE [LARGE SCALE GENOMIC DNA]</scope>
    <source>
        <strain evidence="4 5">DSM 23562</strain>
    </source>
</reference>
<protein>
    <submittedName>
        <fullName evidence="4">Outer membrane protein assembly factor BamB</fullName>
    </submittedName>
</protein>
<feature type="domain" description="Pyrrolo-quinoline quinone repeat" evidence="3">
    <location>
        <begin position="216"/>
        <end position="321"/>
    </location>
</feature>
<evidence type="ECO:0000259" key="3">
    <source>
        <dbReference type="Pfam" id="PF13360"/>
    </source>
</evidence>
<dbReference type="Proteomes" id="UP000520814">
    <property type="component" value="Unassembled WGS sequence"/>
</dbReference>
<dbReference type="PANTHER" id="PTHR34512">
    <property type="entry name" value="CELL SURFACE PROTEIN"/>
    <property type="match status" value="1"/>
</dbReference>
<feature type="chain" id="PRO_5031127794" evidence="2">
    <location>
        <begin position="22"/>
        <end position="822"/>
    </location>
</feature>
<dbReference type="SUPFAM" id="SSF50998">
    <property type="entry name" value="Quinoprotein alcohol dehydrogenase-like"/>
    <property type="match status" value="1"/>
</dbReference>
<comment type="caution">
    <text evidence="4">The sequence shown here is derived from an EMBL/GenBank/DDBJ whole genome shotgun (WGS) entry which is preliminary data.</text>
</comment>
<dbReference type="AlphaFoldDB" id="A0A7W9SPV3"/>
<gene>
    <name evidence="4" type="ORF">HNQ39_001734</name>
</gene>
<dbReference type="InterPro" id="IPR011047">
    <property type="entry name" value="Quinoprotein_ADH-like_sf"/>
</dbReference>
<keyword evidence="5" id="KW-1185">Reference proteome</keyword>